<dbReference type="AlphaFoldDB" id="A0A8J4PYW7"/>
<gene>
    <name evidence="1" type="ORF">CYY_003607</name>
</gene>
<dbReference type="Proteomes" id="UP000695562">
    <property type="component" value="Unassembled WGS sequence"/>
</dbReference>
<proteinExistence type="predicted"/>
<evidence type="ECO:0000313" key="2">
    <source>
        <dbReference type="Proteomes" id="UP000695562"/>
    </source>
</evidence>
<protein>
    <submittedName>
        <fullName evidence="1">Uncharacterized protein</fullName>
    </submittedName>
</protein>
<reference evidence="1" key="1">
    <citation type="submission" date="2020-01" db="EMBL/GenBank/DDBJ databases">
        <title>Development of genomics and gene disruption for Polysphondylium violaceum indicates a role for the polyketide synthase stlB in stalk morphogenesis.</title>
        <authorList>
            <person name="Narita B."/>
            <person name="Kawabe Y."/>
            <person name="Kin K."/>
            <person name="Saito T."/>
            <person name="Gibbs R."/>
            <person name="Kuspa A."/>
            <person name="Muzny D."/>
            <person name="Queller D."/>
            <person name="Richards S."/>
            <person name="Strassman J."/>
            <person name="Sucgang R."/>
            <person name="Worley K."/>
            <person name="Schaap P."/>
        </authorList>
    </citation>
    <scope>NUCLEOTIDE SEQUENCE</scope>
    <source>
        <strain evidence="1">QSvi11</strain>
    </source>
</reference>
<sequence>MFPFEFCENTLPRNLKALSCDYYCDFFEFLPISIQELNFFTKTYQEGLYFEISAKDLPPSLAKLTLARNQPIQDLEYFPPTIKYLKLGEYFRGKIPNTVETLKLPFDPKTPLAYIFK</sequence>
<evidence type="ECO:0000313" key="1">
    <source>
        <dbReference type="EMBL" id="KAF2075087.1"/>
    </source>
</evidence>
<keyword evidence="2" id="KW-1185">Reference proteome</keyword>
<organism evidence="1 2">
    <name type="scientific">Polysphondylium violaceum</name>
    <dbReference type="NCBI Taxonomy" id="133409"/>
    <lineage>
        <taxon>Eukaryota</taxon>
        <taxon>Amoebozoa</taxon>
        <taxon>Evosea</taxon>
        <taxon>Eumycetozoa</taxon>
        <taxon>Dictyostelia</taxon>
        <taxon>Dictyosteliales</taxon>
        <taxon>Dictyosteliaceae</taxon>
        <taxon>Polysphondylium</taxon>
    </lineage>
</organism>
<name>A0A8J4PYW7_9MYCE</name>
<accession>A0A8J4PYW7</accession>
<comment type="caution">
    <text evidence="1">The sequence shown here is derived from an EMBL/GenBank/DDBJ whole genome shotgun (WGS) entry which is preliminary data.</text>
</comment>
<dbReference type="EMBL" id="AJWJ01000115">
    <property type="protein sequence ID" value="KAF2075087.1"/>
    <property type="molecule type" value="Genomic_DNA"/>
</dbReference>